<organism evidence="2 3">
    <name type="scientific">Oesophagostomum dentatum</name>
    <name type="common">Nodular worm</name>
    <dbReference type="NCBI Taxonomy" id="61180"/>
    <lineage>
        <taxon>Eukaryota</taxon>
        <taxon>Metazoa</taxon>
        <taxon>Ecdysozoa</taxon>
        <taxon>Nematoda</taxon>
        <taxon>Chromadorea</taxon>
        <taxon>Rhabditida</taxon>
        <taxon>Rhabditina</taxon>
        <taxon>Rhabditomorpha</taxon>
        <taxon>Strongyloidea</taxon>
        <taxon>Strongylidae</taxon>
        <taxon>Oesophagostomum</taxon>
    </lineage>
</organism>
<dbReference type="PANTHER" id="PTHR47027:SF29">
    <property type="entry name" value="C2H2-TYPE DOMAIN-CONTAINING PROTEIN"/>
    <property type="match status" value="1"/>
</dbReference>
<reference evidence="2 3" key="1">
    <citation type="submission" date="2014-03" db="EMBL/GenBank/DDBJ databases">
        <title>Draft genome of the hookworm Oesophagostomum dentatum.</title>
        <authorList>
            <person name="Mitreva M."/>
        </authorList>
    </citation>
    <scope>NUCLEOTIDE SEQUENCE [LARGE SCALE GENOMIC DNA]</scope>
    <source>
        <strain evidence="2 3">OD-Hann</strain>
    </source>
</reference>
<proteinExistence type="predicted"/>
<feature type="domain" description="Reverse transcriptase" evidence="1">
    <location>
        <begin position="4"/>
        <end position="113"/>
    </location>
</feature>
<keyword evidence="3" id="KW-1185">Reference proteome</keyword>
<sequence>MNALWNALQKQGVHSHLIAVLRYIHTNARSVIQLGKAKIAINIERGVRQGDPLSPKLFTATLEHIFRRLSWATYGLSINGYQLTNLRFADDVVLIAKIEAELQEMIDELDQRLSLPYATWPRSSSGRVGRHYWRYYVNYVNASNKRDGRTTKDEEEKEKK</sequence>
<dbReference type="SUPFAM" id="SSF56672">
    <property type="entry name" value="DNA/RNA polymerases"/>
    <property type="match status" value="1"/>
</dbReference>
<dbReference type="Pfam" id="PF00078">
    <property type="entry name" value="RVT_1"/>
    <property type="match status" value="1"/>
</dbReference>
<evidence type="ECO:0000259" key="1">
    <source>
        <dbReference type="Pfam" id="PF00078"/>
    </source>
</evidence>
<dbReference type="PANTHER" id="PTHR47027">
    <property type="entry name" value="REVERSE TRANSCRIPTASE DOMAIN-CONTAINING PROTEIN"/>
    <property type="match status" value="1"/>
</dbReference>
<dbReference type="AlphaFoldDB" id="A0A0B1TKI1"/>
<protein>
    <recommendedName>
        <fullName evidence="1">Reverse transcriptase domain-containing protein</fullName>
    </recommendedName>
</protein>
<dbReference type="OrthoDB" id="5867956at2759"/>
<evidence type="ECO:0000313" key="3">
    <source>
        <dbReference type="Proteomes" id="UP000053660"/>
    </source>
</evidence>
<evidence type="ECO:0000313" key="2">
    <source>
        <dbReference type="EMBL" id="KHJ97744.1"/>
    </source>
</evidence>
<accession>A0A0B1TKI1</accession>
<dbReference type="InterPro" id="IPR000477">
    <property type="entry name" value="RT_dom"/>
</dbReference>
<dbReference type="InterPro" id="IPR043502">
    <property type="entry name" value="DNA/RNA_pol_sf"/>
</dbReference>
<dbReference type="Proteomes" id="UP000053660">
    <property type="component" value="Unassembled WGS sequence"/>
</dbReference>
<name>A0A0B1TKI1_OESDE</name>
<gene>
    <name evidence="2" type="ORF">OESDEN_02277</name>
</gene>
<dbReference type="EMBL" id="KN549404">
    <property type="protein sequence ID" value="KHJ97744.1"/>
    <property type="molecule type" value="Genomic_DNA"/>
</dbReference>